<dbReference type="OrthoDB" id="5327699at2"/>
<feature type="chain" id="PRO_5016711036" description="DUF2059 domain-containing protein" evidence="1">
    <location>
        <begin position="25"/>
        <end position="176"/>
    </location>
</feature>
<proteinExistence type="predicted"/>
<evidence type="ECO:0000313" key="3">
    <source>
        <dbReference type="EMBL" id="RBP16546.1"/>
    </source>
</evidence>
<dbReference type="InterPro" id="IPR018637">
    <property type="entry name" value="DUF2059"/>
</dbReference>
<dbReference type="AlphaFoldDB" id="A0A366FQW9"/>
<name>A0A366FQW9_9HYPH</name>
<evidence type="ECO:0000313" key="4">
    <source>
        <dbReference type="Proteomes" id="UP000253529"/>
    </source>
</evidence>
<protein>
    <recommendedName>
        <fullName evidence="2">DUF2059 domain-containing protein</fullName>
    </recommendedName>
</protein>
<comment type="caution">
    <text evidence="3">The sequence shown here is derived from an EMBL/GenBank/DDBJ whole genome shotgun (WGS) entry which is preliminary data.</text>
</comment>
<feature type="domain" description="DUF2059" evidence="2">
    <location>
        <begin position="108"/>
        <end position="158"/>
    </location>
</feature>
<sequence>MFATRTLSASILACALLGGAAALAADAGAPASPTVPPPSPAAVHAADQLLIAMGVKESIAKTVPTMMSELERNVLTTRPELKQSLEASLLAIKPEFDKSAQQTYGKAEALLALSLSEKDLVDVAAFFTSPLGQKYLALEPIFFGKLQDVVGPWRQELSGDIVAKAREDMKKKGVDF</sequence>
<feature type="signal peptide" evidence="1">
    <location>
        <begin position="1"/>
        <end position="24"/>
    </location>
</feature>
<reference evidence="3 4" key="1">
    <citation type="submission" date="2018-06" db="EMBL/GenBank/DDBJ databases">
        <title>Genomic Encyclopedia of Type Strains, Phase IV (KMG-IV): sequencing the most valuable type-strain genomes for metagenomic binning, comparative biology and taxonomic classification.</title>
        <authorList>
            <person name="Goeker M."/>
        </authorList>
    </citation>
    <scope>NUCLEOTIDE SEQUENCE [LARGE SCALE GENOMIC DNA]</scope>
    <source>
        <strain evidence="3 4">DSM 24875</strain>
    </source>
</reference>
<gene>
    <name evidence="3" type="ORF">DFR50_105189</name>
</gene>
<evidence type="ECO:0000259" key="2">
    <source>
        <dbReference type="Pfam" id="PF09832"/>
    </source>
</evidence>
<dbReference type="Proteomes" id="UP000253529">
    <property type="component" value="Unassembled WGS sequence"/>
</dbReference>
<dbReference type="Pfam" id="PF09832">
    <property type="entry name" value="DUF2059"/>
    <property type="match status" value="1"/>
</dbReference>
<evidence type="ECO:0000256" key="1">
    <source>
        <dbReference type="SAM" id="SignalP"/>
    </source>
</evidence>
<keyword evidence="1" id="KW-0732">Signal</keyword>
<accession>A0A366FQW9</accession>
<keyword evidence="4" id="KW-1185">Reference proteome</keyword>
<dbReference type="RefSeq" id="WP_147262666.1">
    <property type="nucleotide sequence ID" value="NZ_QNRK01000005.1"/>
</dbReference>
<organism evidence="3 4">
    <name type="scientific">Roseiarcus fermentans</name>
    <dbReference type="NCBI Taxonomy" id="1473586"/>
    <lineage>
        <taxon>Bacteria</taxon>
        <taxon>Pseudomonadati</taxon>
        <taxon>Pseudomonadota</taxon>
        <taxon>Alphaproteobacteria</taxon>
        <taxon>Hyphomicrobiales</taxon>
        <taxon>Roseiarcaceae</taxon>
        <taxon>Roseiarcus</taxon>
    </lineage>
</organism>
<dbReference type="EMBL" id="QNRK01000005">
    <property type="protein sequence ID" value="RBP16546.1"/>
    <property type="molecule type" value="Genomic_DNA"/>
</dbReference>